<feature type="domain" description="N-acetyltransferase" evidence="3">
    <location>
        <begin position="24"/>
        <end position="170"/>
    </location>
</feature>
<dbReference type="SUPFAM" id="SSF55729">
    <property type="entry name" value="Acyl-CoA N-acyltransferases (Nat)"/>
    <property type="match status" value="1"/>
</dbReference>
<evidence type="ECO:0000313" key="4">
    <source>
        <dbReference type="EMBL" id="MDQ0532427.1"/>
    </source>
</evidence>
<keyword evidence="2" id="KW-0012">Acyltransferase</keyword>
<organism evidence="4 5">
    <name type="scientific">Azospirillum picis</name>
    <dbReference type="NCBI Taxonomy" id="488438"/>
    <lineage>
        <taxon>Bacteria</taxon>
        <taxon>Pseudomonadati</taxon>
        <taxon>Pseudomonadota</taxon>
        <taxon>Alphaproteobacteria</taxon>
        <taxon>Rhodospirillales</taxon>
        <taxon>Azospirillaceae</taxon>
        <taxon>Azospirillum</taxon>
    </lineage>
</organism>
<keyword evidence="5" id="KW-1185">Reference proteome</keyword>
<dbReference type="EMBL" id="JAUSVU010000003">
    <property type="protein sequence ID" value="MDQ0532427.1"/>
    <property type="molecule type" value="Genomic_DNA"/>
</dbReference>
<dbReference type="InterPro" id="IPR050680">
    <property type="entry name" value="YpeA/RimI_acetyltransf"/>
</dbReference>
<dbReference type="CDD" id="cd04301">
    <property type="entry name" value="NAT_SF"/>
    <property type="match status" value="1"/>
</dbReference>
<dbReference type="PANTHER" id="PTHR43420">
    <property type="entry name" value="ACETYLTRANSFERASE"/>
    <property type="match status" value="1"/>
</dbReference>
<evidence type="ECO:0000259" key="3">
    <source>
        <dbReference type="PROSITE" id="PS51186"/>
    </source>
</evidence>
<dbReference type="Pfam" id="PF00583">
    <property type="entry name" value="Acetyltransf_1"/>
    <property type="match status" value="1"/>
</dbReference>
<dbReference type="InterPro" id="IPR000182">
    <property type="entry name" value="GNAT_dom"/>
</dbReference>
<accession>A0ABU0MG67</accession>
<gene>
    <name evidence="4" type="ORF">QO018_001271</name>
</gene>
<evidence type="ECO:0000256" key="1">
    <source>
        <dbReference type="ARBA" id="ARBA00022679"/>
    </source>
</evidence>
<proteinExistence type="predicted"/>
<dbReference type="Proteomes" id="UP001244552">
    <property type="component" value="Unassembled WGS sequence"/>
</dbReference>
<reference evidence="4 5" key="1">
    <citation type="submission" date="2023-07" db="EMBL/GenBank/DDBJ databases">
        <title>Genomic Encyclopedia of Type Strains, Phase IV (KMG-IV): sequencing the most valuable type-strain genomes for metagenomic binning, comparative biology and taxonomic classification.</title>
        <authorList>
            <person name="Goeker M."/>
        </authorList>
    </citation>
    <scope>NUCLEOTIDE SEQUENCE [LARGE SCALE GENOMIC DNA]</scope>
    <source>
        <strain evidence="4 5">DSM 19922</strain>
    </source>
</reference>
<sequence length="184" mass="20001">MSHPFTPSTMRHETDPVHCDAASIAIRRAETADIPALLAIEEQSFPTDRMTPRNFRYAIHKAKGMVLVADCQGRAAAYGVVAFRTGSLAARLTSFAVDPGRRNLGIARRLLAGLEEGAAVHGCTGMRLEVRADNLAALRLYASAGYRRFAVRPDYYEDGMTALRLEKAFATAHQPNEGGKPSQA</sequence>
<protein>
    <submittedName>
        <fullName evidence="4">Ribosomal protein S18 acetylase RimI-like enzyme</fullName>
    </submittedName>
</protein>
<evidence type="ECO:0000256" key="2">
    <source>
        <dbReference type="ARBA" id="ARBA00023315"/>
    </source>
</evidence>
<dbReference type="InterPro" id="IPR016181">
    <property type="entry name" value="Acyl_CoA_acyltransferase"/>
</dbReference>
<name>A0ABU0MG67_9PROT</name>
<dbReference type="Gene3D" id="3.40.630.30">
    <property type="match status" value="1"/>
</dbReference>
<evidence type="ECO:0000313" key="5">
    <source>
        <dbReference type="Proteomes" id="UP001244552"/>
    </source>
</evidence>
<dbReference type="PROSITE" id="PS51186">
    <property type="entry name" value="GNAT"/>
    <property type="match status" value="1"/>
</dbReference>
<dbReference type="RefSeq" id="WP_246512841.1">
    <property type="nucleotide sequence ID" value="NZ_JAGINO010000003.1"/>
</dbReference>
<keyword evidence="1" id="KW-0808">Transferase</keyword>
<dbReference type="PANTHER" id="PTHR43420:SF12">
    <property type="entry name" value="N-ACETYLTRANSFERASE DOMAIN-CONTAINING PROTEIN"/>
    <property type="match status" value="1"/>
</dbReference>
<comment type="caution">
    <text evidence="4">The sequence shown here is derived from an EMBL/GenBank/DDBJ whole genome shotgun (WGS) entry which is preliminary data.</text>
</comment>